<dbReference type="EMBL" id="HBFS01006879">
    <property type="protein sequence ID" value="CAD8911456.1"/>
    <property type="molecule type" value="Transcribed_RNA"/>
</dbReference>
<evidence type="ECO:0000256" key="1">
    <source>
        <dbReference type="ARBA" id="ARBA00001070"/>
    </source>
</evidence>
<feature type="domain" description="Peptidase S9A N-terminal" evidence="9">
    <location>
        <begin position="249"/>
        <end position="471"/>
    </location>
</feature>
<dbReference type="InterPro" id="IPR023302">
    <property type="entry name" value="Pept_S9A_N"/>
</dbReference>
<dbReference type="SUPFAM" id="SSF50993">
    <property type="entry name" value="Peptidase/esterase 'gauge' domain"/>
    <property type="match status" value="1"/>
</dbReference>
<sequence length="782" mass="85236">MASESSTAKAGDAFVYPDAPRDDTTFTLHGREIADPYRPLEDPDAPATKAWVKAQNVITDEYLGRFADKGKIRARFDVTYDYEKLGSPFRRGHDDGAFYYFRNSGLQNQNVLYRAGGDPLAADFESMRDSERALLDLNAEFPGGTTALSTFSFSEDGKLLGYGLSKDGSDWSTLYVRDVETGENLPDKVPWTKFTGISWTHDGKGFFYCRYPAPPGVDIDAGDAEESKGGGDESKGEEGAGAKKAGTEVEANKGQQVCYHRLGTAASEDVVVFEWPEDKDWRFGTEVTDDGAFLLISVYNGCDPVNRLFYAPLTDVAEGQVHGKIVKLIDNFDAQYEYLANTGRLFYFKTNKDAPRYRIISTTLPEAGAAAEDDADALAAWPITEFVAQTDDVLSYAVAAAEDFLVLCYLHDVCDHVYLMRLSDAAAGRREVPLPAPGTIASLSARRRDHFCFFKFTNFLSPGTVFKLDFGANDADGQPGVLSRWYKTEVREFDEDLFETTQRFTTSKDGTRVPYFVVAKRGGGGPRPCILYGYGGFNISIQPSFSSLRLAWLQNLGGALVVANIRGGGEYGEEWHKAGSLRQKQNVFDDFAAVAETLVKDGVTTPAQLCIQGGSNGGLLVLACALQRPELYGAGISQVPVTDMLRFHKFTIGHAWCTDYGNADESKEDFEAQMAYSPLHNVKAPTDTPLPALLITTADHDDRVVPLHSFKMLATLQAVAGKAPVQASRPLIARIEVNAGHGAGKPTSKVLDEYADIYAFAALSTGATWSDAGADDGGKTKA</sequence>
<evidence type="ECO:0000256" key="7">
    <source>
        <dbReference type="SAM" id="MobiDB-lite"/>
    </source>
</evidence>
<feature type="domain" description="Peptidase S9 prolyl oligopeptidase catalytic" evidence="8">
    <location>
        <begin position="543"/>
        <end position="762"/>
    </location>
</feature>
<evidence type="ECO:0000256" key="5">
    <source>
        <dbReference type="ARBA" id="ARBA00022825"/>
    </source>
</evidence>
<name>A0A7S1C904_9STRA</name>
<dbReference type="GO" id="GO:0004252">
    <property type="term" value="F:serine-type endopeptidase activity"/>
    <property type="evidence" value="ECO:0007669"/>
    <property type="project" value="UniProtKB-UniRule"/>
</dbReference>
<gene>
    <name evidence="10" type="ORF">BSP0115_LOCUS4674</name>
</gene>
<dbReference type="AlphaFoldDB" id="A0A7S1C904"/>
<reference evidence="10" key="1">
    <citation type="submission" date="2021-01" db="EMBL/GenBank/DDBJ databases">
        <authorList>
            <person name="Corre E."/>
            <person name="Pelletier E."/>
            <person name="Niang G."/>
            <person name="Scheremetjew M."/>
            <person name="Finn R."/>
            <person name="Kale V."/>
            <person name="Holt S."/>
            <person name="Cochrane G."/>
            <person name="Meng A."/>
            <person name="Brown T."/>
            <person name="Cohen L."/>
        </authorList>
    </citation>
    <scope>NUCLEOTIDE SEQUENCE</scope>
    <source>
        <strain evidence="10">Ms1</strain>
    </source>
</reference>
<dbReference type="PANTHER" id="PTHR42881">
    <property type="entry name" value="PROLYL ENDOPEPTIDASE"/>
    <property type="match status" value="1"/>
</dbReference>
<dbReference type="FunFam" id="3.40.50.1820:FF:000005">
    <property type="entry name" value="Prolyl endopeptidase"/>
    <property type="match status" value="1"/>
</dbReference>
<evidence type="ECO:0000259" key="8">
    <source>
        <dbReference type="Pfam" id="PF00326"/>
    </source>
</evidence>
<comment type="catalytic activity">
    <reaction evidence="1">
        <text>Hydrolysis of Pro-|-Xaa &gt;&gt; Ala-|-Xaa in oligopeptides.</text>
        <dbReference type="EC" id="3.4.21.26"/>
    </reaction>
</comment>
<dbReference type="Pfam" id="PF02897">
    <property type="entry name" value="Peptidase_S9_N"/>
    <property type="match status" value="2"/>
</dbReference>
<keyword evidence="5 6" id="KW-0720">Serine protease</keyword>
<dbReference type="FunFam" id="2.130.10.120:FF:000001">
    <property type="entry name" value="Prolyl endopeptidase"/>
    <property type="match status" value="1"/>
</dbReference>
<keyword evidence="3 6" id="KW-0645">Protease</keyword>
<evidence type="ECO:0000256" key="4">
    <source>
        <dbReference type="ARBA" id="ARBA00022801"/>
    </source>
</evidence>
<dbReference type="PANTHER" id="PTHR42881:SF2">
    <property type="entry name" value="PROLYL ENDOPEPTIDASE"/>
    <property type="match status" value="1"/>
</dbReference>
<evidence type="ECO:0000256" key="2">
    <source>
        <dbReference type="ARBA" id="ARBA00005228"/>
    </source>
</evidence>
<feature type="region of interest" description="Disordered" evidence="7">
    <location>
        <begin position="219"/>
        <end position="248"/>
    </location>
</feature>
<dbReference type="PRINTS" id="PR00862">
    <property type="entry name" value="PROLIGOPTASE"/>
</dbReference>
<feature type="region of interest" description="Disordered" evidence="7">
    <location>
        <begin position="1"/>
        <end position="22"/>
    </location>
</feature>
<proteinExistence type="inferred from homology"/>
<dbReference type="Pfam" id="PF00326">
    <property type="entry name" value="Peptidase_S9"/>
    <property type="match status" value="1"/>
</dbReference>
<feature type="domain" description="Peptidase S9A N-terminal" evidence="9">
    <location>
        <begin position="17"/>
        <end position="218"/>
    </location>
</feature>
<dbReference type="InterPro" id="IPR002470">
    <property type="entry name" value="Peptidase_S9A"/>
</dbReference>
<organism evidence="10">
    <name type="scientific">Bicosoecida sp. CB-2014</name>
    <dbReference type="NCBI Taxonomy" id="1486930"/>
    <lineage>
        <taxon>Eukaryota</taxon>
        <taxon>Sar</taxon>
        <taxon>Stramenopiles</taxon>
        <taxon>Bigyra</taxon>
        <taxon>Opalozoa</taxon>
        <taxon>Bicosoecida</taxon>
    </lineage>
</organism>
<keyword evidence="4 6" id="KW-0378">Hydrolase</keyword>
<dbReference type="GO" id="GO:0070012">
    <property type="term" value="F:oligopeptidase activity"/>
    <property type="evidence" value="ECO:0007669"/>
    <property type="project" value="TreeGrafter"/>
</dbReference>
<comment type="similarity">
    <text evidence="2 6">Belongs to the peptidase S9A family.</text>
</comment>
<protein>
    <recommendedName>
        <fullName evidence="6">Prolyl endopeptidase</fullName>
        <ecNumber evidence="6">3.4.21.-</ecNumber>
    </recommendedName>
</protein>
<dbReference type="EC" id="3.4.21.-" evidence="6"/>
<evidence type="ECO:0000256" key="3">
    <source>
        <dbReference type="ARBA" id="ARBA00022670"/>
    </source>
</evidence>
<dbReference type="InterPro" id="IPR051167">
    <property type="entry name" value="Prolyl_oligopep/macrocyclase"/>
</dbReference>
<feature type="compositionally biased region" description="Basic and acidic residues" evidence="7">
    <location>
        <begin position="225"/>
        <end position="248"/>
    </location>
</feature>
<dbReference type="Gene3D" id="2.130.10.120">
    <property type="entry name" value="Prolyl oligopeptidase, N-terminal domain"/>
    <property type="match status" value="1"/>
</dbReference>
<evidence type="ECO:0000259" key="9">
    <source>
        <dbReference type="Pfam" id="PF02897"/>
    </source>
</evidence>
<dbReference type="InterPro" id="IPR001375">
    <property type="entry name" value="Peptidase_S9_cat"/>
</dbReference>
<dbReference type="GO" id="GO:0006508">
    <property type="term" value="P:proteolysis"/>
    <property type="evidence" value="ECO:0007669"/>
    <property type="project" value="UniProtKB-KW"/>
</dbReference>
<accession>A0A7S1C904</accession>
<evidence type="ECO:0000256" key="6">
    <source>
        <dbReference type="RuleBase" id="RU368024"/>
    </source>
</evidence>
<evidence type="ECO:0000313" key="10">
    <source>
        <dbReference type="EMBL" id="CAD8911456.1"/>
    </source>
</evidence>
<dbReference type="Gene3D" id="3.40.50.1820">
    <property type="entry name" value="alpha/beta hydrolase"/>
    <property type="match status" value="1"/>
</dbReference>
<dbReference type="SUPFAM" id="SSF53474">
    <property type="entry name" value="alpha/beta-Hydrolases"/>
    <property type="match status" value="1"/>
</dbReference>
<dbReference type="GO" id="GO:0005829">
    <property type="term" value="C:cytosol"/>
    <property type="evidence" value="ECO:0007669"/>
    <property type="project" value="TreeGrafter"/>
</dbReference>
<dbReference type="InterPro" id="IPR029058">
    <property type="entry name" value="AB_hydrolase_fold"/>
</dbReference>